<sequence>MSSSKIISIIVILTYSILTTNAVQYSNETSVDRSHRHQAENCLIDDATDKEIDCVCKRRPCLRKCCPEGQYYRKVNGSRPFCTAGSDAFQPVVRVDGIDFSATLFDFHYIYSVLECVLPRFRVLASEHNGEYYLTKAVTFAVRVGRRSDLRPSSDTQVYNTAKARRSEFEEEIDAALNERALTVKMVKPVGSCDQLDEFVETYTECIRNDGKSLWDGIYRVIRETDKNREDVLLQTDSGQVLGPNASASRQPSYRKPFSLITRSILTIHTIRKSKDKPTEMVNHP</sequence>
<dbReference type="Pfam" id="PF06652">
    <property type="entry name" value="Methuselah_N"/>
    <property type="match status" value="1"/>
</dbReference>
<evidence type="ECO:0000313" key="11">
    <source>
        <dbReference type="Proteomes" id="UP000299102"/>
    </source>
</evidence>
<keyword evidence="3" id="KW-0812">Transmembrane</keyword>
<evidence type="ECO:0000256" key="4">
    <source>
        <dbReference type="ARBA" id="ARBA00022989"/>
    </source>
</evidence>
<name>A0A4C1W5C7_EUMVA</name>
<feature type="chain" id="PRO_5020031421" description="Methuselah N-terminal domain-containing protein" evidence="8">
    <location>
        <begin position="23"/>
        <end position="285"/>
    </location>
</feature>
<evidence type="ECO:0000256" key="5">
    <source>
        <dbReference type="ARBA" id="ARBA00023040"/>
    </source>
</evidence>
<keyword evidence="8" id="KW-0732">Signal</keyword>
<accession>A0A4C1W5C7</accession>
<evidence type="ECO:0000256" key="3">
    <source>
        <dbReference type="ARBA" id="ARBA00022692"/>
    </source>
</evidence>
<evidence type="ECO:0000256" key="6">
    <source>
        <dbReference type="ARBA" id="ARBA00023170"/>
    </source>
</evidence>
<keyword evidence="4" id="KW-0472">Membrane</keyword>
<evidence type="ECO:0000256" key="2">
    <source>
        <dbReference type="ARBA" id="ARBA00008979"/>
    </source>
</evidence>
<dbReference type="GO" id="GO:0012505">
    <property type="term" value="C:endomembrane system"/>
    <property type="evidence" value="ECO:0007669"/>
    <property type="project" value="UniProtKB-SubCell"/>
</dbReference>
<feature type="domain" description="Methuselah N-terminal" evidence="9">
    <location>
        <begin position="53"/>
        <end position="76"/>
    </location>
</feature>
<comment type="subcellular location">
    <subcellularLocation>
        <location evidence="1">Endomembrane system</location>
        <topology evidence="1">Multi-pass membrane protein</topology>
    </subcellularLocation>
</comment>
<organism evidence="10 11">
    <name type="scientific">Eumeta variegata</name>
    <name type="common">Bagworm moth</name>
    <name type="synonym">Eumeta japonica</name>
    <dbReference type="NCBI Taxonomy" id="151549"/>
    <lineage>
        <taxon>Eukaryota</taxon>
        <taxon>Metazoa</taxon>
        <taxon>Ecdysozoa</taxon>
        <taxon>Arthropoda</taxon>
        <taxon>Hexapoda</taxon>
        <taxon>Insecta</taxon>
        <taxon>Pterygota</taxon>
        <taxon>Neoptera</taxon>
        <taxon>Endopterygota</taxon>
        <taxon>Lepidoptera</taxon>
        <taxon>Glossata</taxon>
        <taxon>Ditrysia</taxon>
        <taxon>Tineoidea</taxon>
        <taxon>Psychidae</taxon>
        <taxon>Oiketicinae</taxon>
        <taxon>Eumeta</taxon>
    </lineage>
</organism>
<comment type="caution">
    <text evidence="10">The sequence shown here is derived from an EMBL/GenBank/DDBJ whole genome shotgun (WGS) entry which is preliminary data.</text>
</comment>
<keyword evidence="11" id="KW-1185">Reference proteome</keyword>
<dbReference type="InterPro" id="IPR036272">
    <property type="entry name" value="Methuselah_N_sf"/>
</dbReference>
<dbReference type="InterPro" id="IPR010596">
    <property type="entry name" value="Methuselah_N_dom"/>
</dbReference>
<evidence type="ECO:0000259" key="9">
    <source>
        <dbReference type="Pfam" id="PF06652"/>
    </source>
</evidence>
<evidence type="ECO:0000256" key="1">
    <source>
        <dbReference type="ARBA" id="ARBA00004127"/>
    </source>
</evidence>
<gene>
    <name evidence="10" type="ORF">EVAR_45948_1</name>
</gene>
<keyword evidence="4" id="KW-1133">Transmembrane helix</keyword>
<reference evidence="10 11" key="1">
    <citation type="journal article" date="2019" name="Commun. Biol.">
        <title>The bagworm genome reveals a unique fibroin gene that provides high tensile strength.</title>
        <authorList>
            <person name="Kono N."/>
            <person name="Nakamura H."/>
            <person name="Ohtoshi R."/>
            <person name="Tomita M."/>
            <person name="Numata K."/>
            <person name="Arakawa K."/>
        </authorList>
    </citation>
    <scope>NUCLEOTIDE SEQUENCE [LARGE SCALE GENOMIC DNA]</scope>
</reference>
<evidence type="ECO:0000313" key="10">
    <source>
        <dbReference type="EMBL" id="GBP46528.1"/>
    </source>
</evidence>
<evidence type="ECO:0000256" key="7">
    <source>
        <dbReference type="ARBA" id="ARBA00023224"/>
    </source>
</evidence>
<dbReference type="AlphaFoldDB" id="A0A4C1W5C7"/>
<dbReference type="EMBL" id="BGZK01000485">
    <property type="protein sequence ID" value="GBP46528.1"/>
    <property type="molecule type" value="Genomic_DNA"/>
</dbReference>
<keyword evidence="5" id="KW-0297">G-protein coupled receptor</keyword>
<feature type="signal peptide" evidence="8">
    <location>
        <begin position="1"/>
        <end position="22"/>
    </location>
</feature>
<evidence type="ECO:0000256" key="8">
    <source>
        <dbReference type="SAM" id="SignalP"/>
    </source>
</evidence>
<dbReference type="GO" id="GO:0004930">
    <property type="term" value="F:G protein-coupled receptor activity"/>
    <property type="evidence" value="ECO:0007669"/>
    <property type="project" value="UniProtKB-KW"/>
</dbReference>
<keyword evidence="6" id="KW-0675">Receptor</keyword>
<proteinExistence type="inferred from homology"/>
<protein>
    <recommendedName>
        <fullName evidence="9">Methuselah N-terminal domain-containing protein</fullName>
    </recommendedName>
</protein>
<dbReference type="SUPFAM" id="SSF63877">
    <property type="entry name" value="Methuselah ectodomain"/>
    <property type="match status" value="1"/>
</dbReference>
<dbReference type="Proteomes" id="UP000299102">
    <property type="component" value="Unassembled WGS sequence"/>
</dbReference>
<comment type="similarity">
    <text evidence="2">Belongs to the G-protein coupled receptor 2 family. Mth subfamily.</text>
</comment>
<keyword evidence="7" id="KW-0807">Transducer</keyword>
<dbReference type="OrthoDB" id="411871at2759"/>